<dbReference type="CDD" id="cd09917">
    <property type="entry name" value="F-box_SF"/>
    <property type="match status" value="1"/>
</dbReference>
<feature type="region of interest" description="Disordered" evidence="1">
    <location>
        <begin position="1"/>
        <end position="50"/>
    </location>
</feature>
<dbReference type="PROSITE" id="PS50181">
    <property type="entry name" value="FBOX"/>
    <property type="match status" value="1"/>
</dbReference>
<gene>
    <name evidence="3" type="ORF">B0H15DRAFT_846352</name>
</gene>
<dbReference type="Gene3D" id="1.20.1280.50">
    <property type="match status" value="1"/>
</dbReference>
<dbReference type="SMART" id="SM00256">
    <property type="entry name" value="FBOX"/>
    <property type="match status" value="1"/>
</dbReference>
<evidence type="ECO:0000313" key="3">
    <source>
        <dbReference type="EMBL" id="KAJ7085781.1"/>
    </source>
</evidence>
<organism evidence="3 4">
    <name type="scientific">Mycena belliarum</name>
    <dbReference type="NCBI Taxonomy" id="1033014"/>
    <lineage>
        <taxon>Eukaryota</taxon>
        <taxon>Fungi</taxon>
        <taxon>Dikarya</taxon>
        <taxon>Basidiomycota</taxon>
        <taxon>Agaricomycotina</taxon>
        <taxon>Agaricomycetes</taxon>
        <taxon>Agaricomycetidae</taxon>
        <taxon>Agaricales</taxon>
        <taxon>Marasmiineae</taxon>
        <taxon>Mycenaceae</taxon>
        <taxon>Mycena</taxon>
    </lineage>
</organism>
<accession>A0AAD6U3N4</accession>
<comment type="caution">
    <text evidence="3">The sequence shown here is derived from an EMBL/GenBank/DDBJ whole genome shotgun (WGS) entry which is preliminary data.</text>
</comment>
<name>A0AAD6U3N4_9AGAR</name>
<evidence type="ECO:0000256" key="1">
    <source>
        <dbReference type="SAM" id="MobiDB-lite"/>
    </source>
</evidence>
<dbReference type="Proteomes" id="UP001222325">
    <property type="component" value="Unassembled WGS sequence"/>
</dbReference>
<dbReference type="InterPro" id="IPR001810">
    <property type="entry name" value="F-box_dom"/>
</dbReference>
<keyword evidence="4" id="KW-1185">Reference proteome</keyword>
<protein>
    <recommendedName>
        <fullName evidence="2">F-box domain-containing protein</fullName>
    </recommendedName>
</protein>
<proteinExistence type="predicted"/>
<dbReference type="InterPro" id="IPR036047">
    <property type="entry name" value="F-box-like_dom_sf"/>
</dbReference>
<sequence>MLRRSARNKAGAQDVSVVPAVSHTHQNAPKKRPNKSSSVVKSKSNSETNLNPRRRVGKLRFITEMPLDILFEIFSQLYPVDLLSLSRASKALRAIVLRKSVAFIWKQAFSNFTDHGLPPPCPDDLNEAQYTNLLWGKYCFFCNGRTTSAIFECRVRACKSCIRTSSFTSLRGSQMELAGELCPKLWDNGIRMCLTSDIDAMRKQLAERAKASPSETDDFISGCREICRAKAVHGRLCTTWEYHQRMRLRRDLKDVRENRKFAVRILDELEKLGYNEELSEPAIMRRLIALPAFKRTKELTERIWINIQPEIVSFLETIRSERLRSKQHSLLKTRISVFATAAEQHLSAMPISEPRPFLSDLCAMPEYRNILESSPDTLITKHHFVNLLAHLSEQSKRWHISNVQFLISILPPLKSTSKPRVKKQLDTSRLELCTTFFRCHSCREPIAYPRILSHACFLEGPPKESDEESDAEEDPLYRALTTSPWIHGQKGIEFDTEASQITTMLINLCRKDPKTMTSATMDELDLRLECLRCPHPRHGRLVMTWKIALLHELEEHYGETLTPNSWNLLSPEDVIAAKKQEAKAKKNPKSHLLCLKCNDGRSTYTRRQMEQHLVSKYAHFRILGNGIDIQS</sequence>
<dbReference type="AlphaFoldDB" id="A0AAD6U3N4"/>
<feature type="domain" description="F-box" evidence="2">
    <location>
        <begin position="59"/>
        <end position="108"/>
    </location>
</feature>
<evidence type="ECO:0000313" key="4">
    <source>
        <dbReference type="Proteomes" id="UP001222325"/>
    </source>
</evidence>
<feature type="compositionally biased region" description="Low complexity" evidence="1">
    <location>
        <begin position="35"/>
        <end position="46"/>
    </location>
</feature>
<evidence type="ECO:0000259" key="2">
    <source>
        <dbReference type="PROSITE" id="PS50181"/>
    </source>
</evidence>
<reference evidence="3" key="1">
    <citation type="submission" date="2023-03" db="EMBL/GenBank/DDBJ databases">
        <title>Massive genome expansion in bonnet fungi (Mycena s.s.) driven by repeated elements and novel gene families across ecological guilds.</title>
        <authorList>
            <consortium name="Lawrence Berkeley National Laboratory"/>
            <person name="Harder C.B."/>
            <person name="Miyauchi S."/>
            <person name="Viragh M."/>
            <person name="Kuo A."/>
            <person name="Thoen E."/>
            <person name="Andreopoulos B."/>
            <person name="Lu D."/>
            <person name="Skrede I."/>
            <person name="Drula E."/>
            <person name="Henrissat B."/>
            <person name="Morin E."/>
            <person name="Kohler A."/>
            <person name="Barry K."/>
            <person name="LaButti K."/>
            <person name="Morin E."/>
            <person name="Salamov A."/>
            <person name="Lipzen A."/>
            <person name="Mereny Z."/>
            <person name="Hegedus B."/>
            <person name="Baldrian P."/>
            <person name="Stursova M."/>
            <person name="Weitz H."/>
            <person name="Taylor A."/>
            <person name="Grigoriev I.V."/>
            <person name="Nagy L.G."/>
            <person name="Martin F."/>
            <person name="Kauserud H."/>
        </authorList>
    </citation>
    <scope>NUCLEOTIDE SEQUENCE</scope>
    <source>
        <strain evidence="3">CBHHK173m</strain>
    </source>
</reference>
<dbReference type="EMBL" id="JARJCN010000033">
    <property type="protein sequence ID" value="KAJ7085781.1"/>
    <property type="molecule type" value="Genomic_DNA"/>
</dbReference>
<dbReference type="Pfam" id="PF12937">
    <property type="entry name" value="F-box-like"/>
    <property type="match status" value="1"/>
</dbReference>
<dbReference type="SUPFAM" id="SSF81383">
    <property type="entry name" value="F-box domain"/>
    <property type="match status" value="1"/>
</dbReference>